<dbReference type="GO" id="GO:0004553">
    <property type="term" value="F:hydrolase activity, hydrolyzing O-glycosyl compounds"/>
    <property type="evidence" value="ECO:0007669"/>
    <property type="project" value="InterPro"/>
</dbReference>
<accession>A0A8J5ZI90</accession>
<dbReference type="Gene3D" id="3.20.20.80">
    <property type="entry name" value="Glycosidases"/>
    <property type="match status" value="1"/>
</dbReference>
<protein>
    <submittedName>
        <fullName evidence="2">Lactase-like protein</fullName>
    </submittedName>
</protein>
<dbReference type="SUPFAM" id="SSF51445">
    <property type="entry name" value="(Trans)glycosidases"/>
    <property type="match status" value="1"/>
</dbReference>
<dbReference type="OrthoDB" id="9662079at2759"/>
<evidence type="ECO:0000313" key="3">
    <source>
        <dbReference type="Proteomes" id="UP000700334"/>
    </source>
</evidence>
<dbReference type="AlphaFoldDB" id="A0A8J5ZI90"/>
<dbReference type="Pfam" id="PF00232">
    <property type="entry name" value="Glyco_hydro_1"/>
    <property type="match status" value="1"/>
</dbReference>
<keyword evidence="3" id="KW-1185">Reference proteome</keyword>
<reference evidence="2" key="1">
    <citation type="journal article" date="2021" name="Evol. Appl.">
        <title>The genome of the Pyrenean desman and the effects of bottlenecks and inbreeding on the genomic landscape of an endangered species.</title>
        <authorList>
            <person name="Escoda L."/>
            <person name="Castresana J."/>
        </authorList>
    </citation>
    <scope>NUCLEOTIDE SEQUENCE</scope>
    <source>
        <strain evidence="2">IBE-C5619</strain>
    </source>
</reference>
<dbReference type="Proteomes" id="UP000700334">
    <property type="component" value="Unassembled WGS sequence"/>
</dbReference>
<organism evidence="2 3">
    <name type="scientific">Galemys pyrenaicus</name>
    <name type="common">Iberian desman</name>
    <name type="synonym">Pyrenean desman</name>
    <dbReference type="NCBI Taxonomy" id="202257"/>
    <lineage>
        <taxon>Eukaryota</taxon>
        <taxon>Metazoa</taxon>
        <taxon>Chordata</taxon>
        <taxon>Craniata</taxon>
        <taxon>Vertebrata</taxon>
        <taxon>Euteleostomi</taxon>
        <taxon>Mammalia</taxon>
        <taxon>Eutheria</taxon>
        <taxon>Laurasiatheria</taxon>
        <taxon>Eulipotyphla</taxon>
        <taxon>Talpidae</taxon>
        <taxon>Galemys</taxon>
    </lineage>
</organism>
<dbReference type="GO" id="GO:0005975">
    <property type="term" value="P:carbohydrate metabolic process"/>
    <property type="evidence" value="ECO:0007669"/>
    <property type="project" value="InterPro"/>
</dbReference>
<gene>
    <name evidence="2" type="ORF">J0S82_004246</name>
</gene>
<evidence type="ECO:0000313" key="2">
    <source>
        <dbReference type="EMBL" id="KAG8506216.1"/>
    </source>
</evidence>
<dbReference type="PANTHER" id="PTHR10353:SF336">
    <property type="entry name" value="LACTASE-LIKE PROTEIN"/>
    <property type="match status" value="1"/>
</dbReference>
<dbReference type="InterPro" id="IPR001360">
    <property type="entry name" value="Glyco_hydro_1"/>
</dbReference>
<sequence length="139" mass="16167">MSMTTYFSDYTNLCFEAFGDRVKHWVTYSDPQQHRKTIQPLMDGSLEVGRKGLLRLKGDRQLCEFWLLLQAHAQAWHSCNRTWRSRQQGLVGISLNCNWEESVDTSNSKDIEAAKQYLEFCLGWFVNPIYAGDHPQATF</sequence>
<comment type="similarity">
    <text evidence="1">Belongs to the glycosyl hydrolase 1 family.</text>
</comment>
<proteinExistence type="inferred from homology"/>
<name>A0A8J5ZI90_GALPY</name>
<evidence type="ECO:0000256" key="1">
    <source>
        <dbReference type="RuleBase" id="RU003690"/>
    </source>
</evidence>
<dbReference type="EMBL" id="JAGFMF010012177">
    <property type="protein sequence ID" value="KAG8506216.1"/>
    <property type="molecule type" value="Genomic_DNA"/>
</dbReference>
<dbReference type="PANTHER" id="PTHR10353">
    <property type="entry name" value="GLYCOSYL HYDROLASE"/>
    <property type="match status" value="1"/>
</dbReference>
<comment type="caution">
    <text evidence="2">The sequence shown here is derived from an EMBL/GenBank/DDBJ whole genome shotgun (WGS) entry which is preliminary data.</text>
</comment>
<dbReference type="InterPro" id="IPR017853">
    <property type="entry name" value="GH"/>
</dbReference>